<keyword evidence="4" id="KW-1185">Reference proteome</keyword>
<evidence type="ECO:0000313" key="4">
    <source>
        <dbReference type="Proteomes" id="UP000515908"/>
    </source>
</evidence>
<feature type="region of interest" description="Disordered" evidence="2">
    <location>
        <begin position="59"/>
        <end position="98"/>
    </location>
</feature>
<reference evidence="3 4" key="1">
    <citation type="submission" date="2020-08" db="EMBL/GenBank/DDBJ databases">
        <authorList>
            <person name="Newling K."/>
            <person name="Davey J."/>
            <person name="Forrester S."/>
        </authorList>
    </citation>
    <scope>NUCLEOTIDE SEQUENCE [LARGE SCALE GENOMIC DNA]</scope>
    <source>
        <strain evidence="4">Crithidia deanei Carvalho (ATCC PRA-265)</strain>
    </source>
</reference>
<evidence type="ECO:0000256" key="1">
    <source>
        <dbReference type="SAM" id="Coils"/>
    </source>
</evidence>
<proteinExistence type="predicted"/>
<evidence type="ECO:0000313" key="3">
    <source>
        <dbReference type="EMBL" id="CAD2219158.1"/>
    </source>
</evidence>
<dbReference type="Gene3D" id="1.10.287.1490">
    <property type="match status" value="1"/>
</dbReference>
<feature type="coiled-coil region" evidence="1">
    <location>
        <begin position="764"/>
        <end position="879"/>
    </location>
</feature>
<dbReference type="SUPFAM" id="SSF57997">
    <property type="entry name" value="Tropomyosin"/>
    <property type="match status" value="1"/>
</dbReference>
<name>A0A7G2CH07_9TRYP</name>
<accession>A0A7G2CH07</accession>
<feature type="coiled-coil region" evidence="1">
    <location>
        <begin position="990"/>
        <end position="1031"/>
    </location>
</feature>
<gene>
    <name evidence="3" type="ORF">ADEAN_000665100</name>
</gene>
<feature type="coiled-coil region" evidence="1">
    <location>
        <begin position="486"/>
        <end position="538"/>
    </location>
</feature>
<dbReference type="Proteomes" id="UP000515908">
    <property type="component" value="Chromosome 13"/>
</dbReference>
<organism evidence="3 4">
    <name type="scientific">Angomonas deanei</name>
    <dbReference type="NCBI Taxonomy" id="59799"/>
    <lineage>
        <taxon>Eukaryota</taxon>
        <taxon>Discoba</taxon>
        <taxon>Euglenozoa</taxon>
        <taxon>Kinetoplastea</taxon>
        <taxon>Metakinetoplastina</taxon>
        <taxon>Trypanosomatida</taxon>
        <taxon>Trypanosomatidae</taxon>
        <taxon>Strigomonadinae</taxon>
        <taxon>Angomonas</taxon>
    </lineage>
</organism>
<feature type="coiled-coil region" evidence="1">
    <location>
        <begin position="908"/>
        <end position="935"/>
    </location>
</feature>
<protein>
    <submittedName>
        <fullName evidence="3">Uncharacterized protein</fullName>
    </submittedName>
</protein>
<evidence type="ECO:0000256" key="2">
    <source>
        <dbReference type="SAM" id="MobiDB-lite"/>
    </source>
</evidence>
<dbReference type="VEuPathDB" id="TriTrypDB:ADEAN_000665100"/>
<feature type="coiled-coil region" evidence="1">
    <location>
        <begin position="149"/>
        <end position="187"/>
    </location>
</feature>
<dbReference type="EMBL" id="LR877157">
    <property type="protein sequence ID" value="CAD2219158.1"/>
    <property type="molecule type" value="Genomic_DNA"/>
</dbReference>
<keyword evidence="1" id="KW-0175">Coiled coil</keyword>
<sequence>MSTTPWRNTVDNTLKSTQDTLDHLRYQQSQYMATSRRVADLFGETDGDTGVRRDLETNFSREIPPPLPPAYKYRGAASTPDVGGLKTPTDRSLHYDPSSSPWKRFNANDANSVPPIIKELSNNYLLAKAQLKNVVVELELERSVRADQIKNMEQRYNNQFSEMKAYVRQLQNDNEYLKNSIRALESQQAFGAGSASLNPARSVEEAKSSFTNKESVAPTLARLVSVESSVARQQQLLNDRHTSMDGVIADLVKNKVEVEVEKVRSIAREAARDSCEDIVKLRMSAIQSMFNNEIQKVLESSGISREIAESTRKTFQGLEDNYTRKLSLLENQISSVQGELKTICRVGDEAIQQEVSESTHRLSTEVAQCRLNTKELQTRLERDMASQIENVKLDVMMDVNRLLKERAREKEPIQEVDVRRMLEESVGSLEDKVQNLQSGYSRFKDSVEGWQKQIKTQLDKNQNDIHSTDNVIQNCQSTIEAHGKQVEALNVDSNQSKQRLKEVETRLKSCESTAEEALQQAEAHHEEVSIRLDGLDAKWKSMRSELDACTRRAADTHNALVVQEDRLASVESTCATIEQSIIRSTQPIQVKLEAVSQTLRTEIIPKVEKCTESAADLQVQYDQLKSNQSYQEKNTAQQLSDIRKDFDLHRKEYENSVTRDIQQVDQKVLIQKEYLDKKVYSLNGEIKQLWQRTGEGPDTLPTKDQVEAMISAKTEKMQALFTAVDGEIESLQAEVEAIRSADAKEPSAAPSPTAAMSPLKSERLNQLAEEVEQLKEDKRTFEEHVEKSIRDCKDHLQNDLGQRVKQVEENVALQRKEAEERSAEQIQKLNDDLLKEIYRSKTTLQQEQDRLRDALHDSSRISEEDREALKKRLAVLEKKRLTPEEVILSLLDSDESKTQVAVALQPYNKVVNNALEELKANVKAVQAQVNETDNANKTMQYEFQGTTDLITQEQGKINKKLKAIQGDFEKVEDLKRELDTTLQGCVTKWEDQLQKQGTRYEEEIHKLDAKLREEEKSIQTLHGKYTDLEEAFRGTVSPVVSDKLRDVVENLTSEHAITLQPLKTKLKNIEERLNTNEENHNTLFEDVTNRNRDLENKLTQLVKRTQGDVTQYCDEKCNTAALELQAVSEKGDASRKKITALEVEKESMAASIGAMESAIESLRTIVNRAEGERQQFIAAPPSTELVAGLKDRINTLEQLVSEVKDSTGESMEAVADTLEAVTANLQQTVGRVTGQVGLDSDGKQLRSLDDLLVYMMKEIHSIQRTLSVVQQSAIDTVDVLQQVQMEVLPISTLQETLLRLSKGLLVLAEKNGLDEDLFRVEEEQLLLADK</sequence>
<feature type="coiled-coil region" evidence="1">
    <location>
        <begin position="1059"/>
        <end position="1104"/>
    </location>
</feature>